<feature type="transmembrane region" description="Helical" evidence="8">
    <location>
        <begin position="33"/>
        <end position="51"/>
    </location>
</feature>
<dbReference type="PANTHER" id="PTHR36699:SF1">
    <property type="entry name" value="L,D-TRANSPEPTIDASE YAFK-RELATED"/>
    <property type="match status" value="1"/>
</dbReference>
<keyword evidence="8" id="KW-0472">Membrane</keyword>
<gene>
    <name evidence="10" type="ORF">GGI59_004850</name>
</gene>
<dbReference type="AlphaFoldDB" id="A0A7W9CX61"/>
<sequence length="207" mass="22817">MADLERAPLVEGAMTRYDYSLARESRIGLRNKVIVLAIVAVGLFAYTKVMARIGSGSPPPAAPMEQRADLIRVYKSERRMVLLKGDAPIATYQISLGSAADAGPKQSEGDEKTPEGRYEIDWRNQKSMAHLSLHISYPKPEEQRAAEVNGFPPGGNIMIHGLPNGWGLLGKAHRLWDWTDGCIAVTNTEMGEIWARVPDHTPIDIMP</sequence>
<dbReference type="GO" id="GO:0016740">
    <property type="term" value="F:transferase activity"/>
    <property type="evidence" value="ECO:0007669"/>
    <property type="project" value="UniProtKB-KW"/>
</dbReference>
<feature type="active site" description="Nucleophile" evidence="7">
    <location>
        <position position="182"/>
    </location>
</feature>
<feature type="active site" description="Proton donor/acceptor" evidence="7">
    <location>
        <position position="160"/>
    </location>
</feature>
<evidence type="ECO:0000256" key="5">
    <source>
        <dbReference type="ARBA" id="ARBA00022984"/>
    </source>
</evidence>
<evidence type="ECO:0000256" key="6">
    <source>
        <dbReference type="ARBA" id="ARBA00023316"/>
    </source>
</evidence>
<name>A0A7W9CX61_9HYPH</name>
<evidence type="ECO:0000259" key="9">
    <source>
        <dbReference type="PROSITE" id="PS52029"/>
    </source>
</evidence>
<dbReference type="Proteomes" id="UP000528824">
    <property type="component" value="Unassembled WGS sequence"/>
</dbReference>
<accession>A0A7W9CX61</accession>
<keyword evidence="8" id="KW-0812">Transmembrane</keyword>
<dbReference type="Gene3D" id="2.40.440.10">
    <property type="entry name" value="L,D-transpeptidase catalytic domain-like"/>
    <property type="match status" value="1"/>
</dbReference>
<organism evidence="10 11">
    <name type="scientific">Rhizobium lentis</name>
    <dbReference type="NCBI Taxonomy" id="1138194"/>
    <lineage>
        <taxon>Bacteria</taxon>
        <taxon>Pseudomonadati</taxon>
        <taxon>Pseudomonadota</taxon>
        <taxon>Alphaproteobacteria</taxon>
        <taxon>Hyphomicrobiales</taxon>
        <taxon>Rhizobiaceae</taxon>
        <taxon>Rhizobium/Agrobacterium group</taxon>
        <taxon>Rhizobium</taxon>
    </lineage>
</organism>
<evidence type="ECO:0000256" key="3">
    <source>
        <dbReference type="ARBA" id="ARBA00022679"/>
    </source>
</evidence>
<dbReference type="GO" id="GO:0071555">
    <property type="term" value="P:cell wall organization"/>
    <property type="evidence" value="ECO:0007669"/>
    <property type="project" value="UniProtKB-UniRule"/>
</dbReference>
<dbReference type="InterPro" id="IPR005490">
    <property type="entry name" value="LD_TPept_cat_dom"/>
</dbReference>
<dbReference type="PANTHER" id="PTHR36699">
    <property type="entry name" value="LD-TRANSPEPTIDASE"/>
    <property type="match status" value="1"/>
</dbReference>
<dbReference type="CDD" id="cd16913">
    <property type="entry name" value="YkuD_like"/>
    <property type="match status" value="1"/>
</dbReference>
<comment type="similarity">
    <text evidence="2">Belongs to the YkuD family.</text>
</comment>
<evidence type="ECO:0000256" key="1">
    <source>
        <dbReference type="ARBA" id="ARBA00004752"/>
    </source>
</evidence>
<dbReference type="InterPro" id="IPR038063">
    <property type="entry name" value="Transpep_catalytic_dom"/>
</dbReference>
<evidence type="ECO:0000313" key="10">
    <source>
        <dbReference type="EMBL" id="MBB5563158.1"/>
    </source>
</evidence>
<keyword evidence="6 7" id="KW-0961">Cell wall biogenesis/degradation</keyword>
<proteinExistence type="inferred from homology"/>
<evidence type="ECO:0000256" key="4">
    <source>
        <dbReference type="ARBA" id="ARBA00022960"/>
    </source>
</evidence>
<protein>
    <submittedName>
        <fullName evidence="10">Murein L,D-transpeptidase YafK</fullName>
    </submittedName>
</protein>
<dbReference type="GO" id="GO:0009252">
    <property type="term" value="P:peptidoglycan biosynthetic process"/>
    <property type="evidence" value="ECO:0007669"/>
    <property type="project" value="UniProtKB-UniPathway"/>
</dbReference>
<evidence type="ECO:0000256" key="2">
    <source>
        <dbReference type="ARBA" id="ARBA00005992"/>
    </source>
</evidence>
<comment type="caution">
    <text evidence="10">The sequence shown here is derived from an EMBL/GenBank/DDBJ whole genome shotgun (WGS) entry which is preliminary data.</text>
</comment>
<keyword evidence="5 7" id="KW-0573">Peptidoglycan synthesis</keyword>
<reference evidence="10 11" key="1">
    <citation type="submission" date="2020-08" db="EMBL/GenBank/DDBJ databases">
        <title>Genomic Encyclopedia of Type Strains, Phase IV (KMG-V): Genome sequencing to study the core and pangenomes of soil and plant-associated prokaryotes.</title>
        <authorList>
            <person name="Whitman W."/>
        </authorList>
    </citation>
    <scope>NUCLEOTIDE SEQUENCE [LARGE SCALE GENOMIC DNA]</scope>
    <source>
        <strain evidence="10 11">SEMIA 4034</strain>
    </source>
</reference>
<dbReference type="SUPFAM" id="SSF141523">
    <property type="entry name" value="L,D-transpeptidase catalytic domain-like"/>
    <property type="match status" value="1"/>
</dbReference>
<dbReference type="Pfam" id="PF03734">
    <property type="entry name" value="YkuD"/>
    <property type="match status" value="1"/>
</dbReference>
<feature type="domain" description="L,D-TPase catalytic" evidence="9">
    <location>
        <begin position="69"/>
        <end position="206"/>
    </location>
</feature>
<keyword evidence="11" id="KW-1185">Reference proteome</keyword>
<dbReference type="PROSITE" id="PS52029">
    <property type="entry name" value="LD_TPASE"/>
    <property type="match status" value="1"/>
</dbReference>
<keyword evidence="3" id="KW-0808">Transferase</keyword>
<evidence type="ECO:0000256" key="7">
    <source>
        <dbReference type="PROSITE-ProRule" id="PRU01373"/>
    </source>
</evidence>
<keyword evidence="8" id="KW-1133">Transmembrane helix</keyword>
<comment type="pathway">
    <text evidence="1 7">Cell wall biogenesis; peptidoglycan biosynthesis.</text>
</comment>
<evidence type="ECO:0000256" key="8">
    <source>
        <dbReference type="SAM" id="Phobius"/>
    </source>
</evidence>
<evidence type="ECO:0000313" key="11">
    <source>
        <dbReference type="Proteomes" id="UP000528824"/>
    </source>
</evidence>
<dbReference type="UniPathway" id="UPA00219"/>
<keyword evidence="4 7" id="KW-0133">Cell shape</keyword>
<dbReference type="GO" id="GO:0004180">
    <property type="term" value="F:carboxypeptidase activity"/>
    <property type="evidence" value="ECO:0007669"/>
    <property type="project" value="UniProtKB-ARBA"/>
</dbReference>
<dbReference type="GO" id="GO:0008360">
    <property type="term" value="P:regulation of cell shape"/>
    <property type="evidence" value="ECO:0007669"/>
    <property type="project" value="UniProtKB-UniRule"/>
</dbReference>
<dbReference type="EMBL" id="JACHBC010000011">
    <property type="protein sequence ID" value="MBB5563158.1"/>
    <property type="molecule type" value="Genomic_DNA"/>
</dbReference>